<reference evidence="1" key="1">
    <citation type="submission" date="2024-07" db="EMBL/GenBank/DDBJ databases">
        <title>Identification and characteristics of an arsenic-resistant bacterial isolate, which belongs to a novel species.</title>
        <authorList>
            <person name="Juszczyk A."/>
            <person name="Kowalczyk A."/>
            <person name="Was K."/>
            <person name="Kosowicz W."/>
            <person name="Budzyn A."/>
            <person name="Latowski D."/>
        </authorList>
    </citation>
    <scope>NUCLEOTIDE SEQUENCE</scope>
    <source>
        <strain evidence="1">As8PL</strain>
        <plasmid evidence="1">unnamed</plasmid>
    </source>
</reference>
<keyword evidence="1" id="KW-0614">Plasmid</keyword>
<protein>
    <submittedName>
        <fullName evidence="1">DUF5677 domain-containing protein</fullName>
    </submittedName>
</protein>
<dbReference type="EMBL" id="CP162550">
    <property type="protein sequence ID" value="XDI35126.1"/>
    <property type="molecule type" value="Genomic_DNA"/>
</dbReference>
<dbReference type="AlphaFoldDB" id="A0AB39BMW8"/>
<name>A0AB39BMW8_9BACI</name>
<geneLocation type="plasmid" evidence="1">
    <name>unnamed</name>
</geneLocation>
<sequence length="264" mass="30660">MRLLKKVNSEADKVAKIILEGFEEEKRELQWEDGVTIAFFEDMVQKTNSLITLIEAGSFTAIDTITRSVFESHVYLQVLLTKENRIYGRSYFAAVRSKELGLLQSIIQPGRKGERIRRLLGRTTQQILTEFGESDPKILLQQLENEFSDVFSLRQSKHNWYNLDGKTGNFEQLCNRLELGAEYELLYRQLSSEVHSMDVMKRIQYDTDQVTILTGNSQIDMNTAFVSSLLRESVVGILEFYGHKEHAKKFITLMNLSYQFMKKY</sequence>
<organism evidence="1">
    <name type="scientific">Alkalihalophilus sp. As8PL</name>
    <dbReference type="NCBI Taxonomy" id="3237103"/>
    <lineage>
        <taxon>Bacteria</taxon>
        <taxon>Bacillati</taxon>
        <taxon>Bacillota</taxon>
        <taxon>Bacilli</taxon>
        <taxon>Bacillales</taxon>
        <taxon>Bacillaceae</taxon>
        <taxon>Alkalihalophilus</taxon>
    </lineage>
</organism>
<gene>
    <name evidence="1" type="ORF">AB3N04_01195</name>
</gene>
<dbReference type="RefSeq" id="WP_368502743.1">
    <property type="nucleotide sequence ID" value="NZ_CP162550.1"/>
</dbReference>
<dbReference type="Pfam" id="PF18928">
    <property type="entry name" value="DUF5677"/>
    <property type="match status" value="1"/>
</dbReference>
<proteinExistence type="predicted"/>
<evidence type="ECO:0000313" key="1">
    <source>
        <dbReference type="EMBL" id="XDI35126.1"/>
    </source>
</evidence>
<accession>A0AB39BMW8</accession>
<dbReference type="InterPro" id="IPR043733">
    <property type="entry name" value="DUF5677"/>
</dbReference>